<dbReference type="InterPro" id="IPR000845">
    <property type="entry name" value="Nucleoside_phosphorylase_d"/>
</dbReference>
<proteinExistence type="predicted"/>
<dbReference type="KEGG" id="ssam:E3D00_09670"/>
<dbReference type="Proteomes" id="UP000316313">
    <property type="component" value="Chromosome"/>
</dbReference>
<protein>
    <recommendedName>
        <fullName evidence="1">Nucleoside phosphorylase domain-containing protein</fullName>
    </recommendedName>
</protein>
<name>A0A4Y6UMS9_9PROT</name>
<dbReference type="GO" id="GO:0009116">
    <property type="term" value="P:nucleoside metabolic process"/>
    <property type="evidence" value="ECO:0007669"/>
    <property type="project" value="InterPro"/>
</dbReference>
<evidence type="ECO:0000313" key="2">
    <source>
        <dbReference type="EMBL" id="QDH18080.1"/>
    </source>
</evidence>
<organism evidence="2 3">
    <name type="scientific">Swingsia samuiensis</name>
    <dbReference type="NCBI Taxonomy" id="1293412"/>
    <lineage>
        <taxon>Bacteria</taxon>
        <taxon>Pseudomonadati</taxon>
        <taxon>Pseudomonadota</taxon>
        <taxon>Alphaproteobacteria</taxon>
        <taxon>Acetobacterales</taxon>
        <taxon>Acetobacteraceae</taxon>
        <taxon>Swingsia</taxon>
    </lineage>
</organism>
<keyword evidence="3" id="KW-1185">Reference proteome</keyword>
<dbReference type="AlphaFoldDB" id="A0A4Y6UMS9"/>
<evidence type="ECO:0000313" key="3">
    <source>
        <dbReference type="Proteomes" id="UP000316313"/>
    </source>
</evidence>
<dbReference type="InterPro" id="IPR035994">
    <property type="entry name" value="Nucleoside_phosphorylase_sf"/>
</dbReference>
<feature type="domain" description="Nucleoside phosphorylase" evidence="1">
    <location>
        <begin position="36"/>
        <end position="152"/>
    </location>
</feature>
<dbReference type="SUPFAM" id="SSF53167">
    <property type="entry name" value="Purine and uridine phosphorylases"/>
    <property type="match status" value="1"/>
</dbReference>
<dbReference type="Gene3D" id="3.40.50.1580">
    <property type="entry name" value="Nucleoside phosphorylase domain"/>
    <property type="match status" value="1"/>
</dbReference>
<gene>
    <name evidence="2" type="ORF">E3D00_09670</name>
</gene>
<dbReference type="EMBL" id="CP038141">
    <property type="protein sequence ID" value="QDH18080.1"/>
    <property type="molecule type" value="Genomic_DNA"/>
</dbReference>
<dbReference type="Pfam" id="PF01048">
    <property type="entry name" value="PNP_UDP_1"/>
    <property type="match status" value="1"/>
</dbReference>
<evidence type="ECO:0000259" key="1">
    <source>
        <dbReference type="Pfam" id="PF01048"/>
    </source>
</evidence>
<sequence length="210" mass="22419">MLGVLVGLKEEARIIRRFLPDAPIATSYATSDGAHKAAQRLVHAGATHLLSFGYAGGLSSSVLPGTIIIPDRVIVGKVSYKTDPHLNSRINIDKARTGSILHSSKIIDKVEEKNGLYRKTGCVAVDMESGALASTGLPFSVLRVICDDVNQPLPEAAISGMKNGNIYIKGLVRSLLQDPSQISSLIALGKDVSQAKKSIIDFLEQNPISF</sequence>
<accession>A0A4Y6UMS9</accession>
<dbReference type="GO" id="GO:0003824">
    <property type="term" value="F:catalytic activity"/>
    <property type="evidence" value="ECO:0007669"/>
    <property type="project" value="InterPro"/>
</dbReference>
<dbReference type="OrthoDB" id="7357315at2"/>
<reference evidence="2 3" key="1">
    <citation type="submission" date="2019-03" db="EMBL/GenBank/DDBJ databases">
        <title>The complete genome sequence of Swingsia samuiensis NBRC107927(T).</title>
        <authorList>
            <person name="Chua K.-O."/>
            <person name="Chan K.-G."/>
            <person name="See-Too W.-S."/>
        </authorList>
    </citation>
    <scope>NUCLEOTIDE SEQUENCE [LARGE SCALE GENOMIC DNA]</scope>
    <source>
        <strain evidence="2 3">AH83</strain>
    </source>
</reference>